<dbReference type="AlphaFoldDB" id="A0ABD1FU55"/>
<evidence type="ECO:0000259" key="6">
    <source>
        <dbReference type="SMART" id="SM00499"/>
    </source>
</evidence>
<feature type="chain" id="PRO_5044855365" description="Non-specific lipid-transfer protein" evidence="5">
    <location>
        <begin position="29"/>
        <end position="119"/>
    </location>
</feature>
<dbReference type="Pfam" id="PF00234">
    <property type="entry name" value="Tryp_alpha_amyl"/>
    <property type="match status" value="1"/>
</dbReference>
<dbReference type="PRINTS" id="PR00382">
    <property type="entry name" value="LIPIDTRNSFER"/>
</dbReference>
<reference evidence="7 8" key="1">
    <citation type="submission" date="2024-06" db="EMBL/GenBank/DDBJ databases">
        <title>A chromosome level genome sequence of Diviner's sage (Salvia divinorum).</title>
        <authorList>
            <person name="Ford S.A."/>
            <person name="Ro D.-K."/>
            <person name="Ness R.W."/>
            <person name="Phillips M.A."/>
        </authorList>
    </citation>
    <scope>NUCLEOTIDE SEQUENCE [LARGE SCALE GENOMIC DNA]</scope>
    <source>
        <strain evidence="7">SAF-2024a</strain>
        <tissue evidence="7">Leaf</tissue>
    </source>
</reference>
<organism evidence="7 8">
    <name type="scientific">Salvia divinorum</name>
    <name type="common">Maria pastora</name>
    <name type="synonym">Diviner's sage</name>
    <dbReference type="NCBI Taxonomy" id="28513"/>
    <lineage>
        <taxon>Eukaryota</taxon>
        <taxon>Viridiplantae</taxon>
        <taxon>Streptophyta</taxon>
        <taxon>Embryophyta</taxon>
        <taxon>Tracheophyta</taxon>
        <taxon>Spermatophyta</taxon>
        <taxon>Magnoliopsida</taxon>
        <taxon>eudicotyledons</taxon>
        <taxon>Gunneridae</taxon>
        <taxon>Pentapetalae</taxon>
        <taxon>asterids</taxon>
        <taxon>lamiids</taxon>
        <taxon>Lamiales</taxon>
        <taxon>Lamiaceae</taxon>
        <taxon>Nepetoideae</taxon>
        <taxon>Mentheae</taxon>
        <taxon>Salviinae</taxon>
        <taxon>Salvia</taxon>
        <taxon>Salvia subgen. Calosphace</taxon>
    </lineage>
</organism>
<dbReference type="InterPro" id="IPR016140">
    <property type="entry name" value="Bifunc_inhib/LTP/seed_store"/>
</dbReference>
<feature type="signal peptide" evidence="5">
    <location>
        <begin position="1"/>
        <end position="28"/>
    </location>
</feature>
<keyword evidence="8" id="KW-1185">Reference proteome</keyword>
<dbReference type="CDD" id="cd01960">
    <property type="entry name" value="nsLTP1"/>
    <property type="match status" value="1"/>
</dbReference>
<comment type="caution">
    <text evidence="7">The sequence shown here is derived from an EMBL/GenBank/DDBJ whole genome shotgun (WGS) entry which is preliminary data.</text>
</comment>
<dbReference type="Gene3D" id="1.10.110.10">
    <property type="entry name" value="Plant lipid-transfer and hydrophobic proteins"/>
    <property type="match status" value="1"/>
</dbReference>
<dbReference type="SMART" id="SM00499">
    <property type="entry name" value="AAI"/>
    <property type="match status" value="1"/>
</dbReference>
<dbReference type="SUPFAM" id="SSF47699">
    <property type="entry name" value="Bifunctional inhibitor/lipid-transfer protein/seed storage 2S albumin"/>
    <property type="match status" value="1"/>
</dbReference>
<comment type="similarity">
    <text evidence="1 4">Belongs to the plant LTP family.</text>
</comment>
<comment type="function">
    <text evidence="4">Plant non-specific lipid-transfer proteins transfer phospholipids as well as galactolipids across membranes. May play a role in wax or cutin deposition in the cell walls of expanding epidermal cells and certain secretory tissues.</text>
</comment>
<dbReference type="InterPro" id="IPR000528">
    <property type="entry name" value="Plant_nsLTP"/>
</dbReference>
<evidence type="ECO:0000256" key="1">
    <source>
        <dbReference type="ARBA" id="ARBA00009748"/>
    </source>
</evidence>
<name>A0ABD1FU55_SALDI</name>
<dbReference type="PROSITE" id="PS00597">
    <property type="entry name" value="PLANT_LTP"/>
    <property type="match status" value="1"/>
</dbReference>
<feature type="domain" description="Bifunctional inhibitor/plant lipid transfer protein/seed storage helical" evidence="6">
    <location>
        <begin position="32"/>
        <end position="115"/>
    </location>
</feature>
<keyword evidence="5" id="KW-0732">Signal</keyword>
<keyword evidence="2 4" id="KW-0813">Transport</keyword>
<proteinExistence type="inferred from homology"/>
<protein>
    <recommendedName>
        <fullName evidence="4">Non-specific lipid-transfer protein</fullName>
    </recommendedName>
</protein>
<dbReference type="Proteomes" id="UP001567538">
    <property type="component" value="Unassembled WGS sequence"/>
</dbReference>
<keyword evidence="3 4" id="KW-0446">Lipid-binding</keyword>
<sequence>MAGVMKLMMCSVLIAAALIASVAPPCDAALSCTAVISFVRPCNPYVTGTGPIGSCCIGASRLKDAARTTSDRQSVCNCLKSVTRGYSQAKFSKAEGIPRLCRINIPYKISPSTDCTKVR</sequence>
<accession>A0ABD1FU55</accession>
<dbReference type="GO" id="GO:0008289">
    <property type="term" value="F:lipid binding"/>
    <property type="evidence" value="ECO:0007669"/>
    <property type="project" value="UniProtKB-KW"/>
</dbReference>
<dbReference type="PANTHER" id="PTHR33076">
    <property type="entry name" value="NON-SPECIFIC LIPID-TRANSFER PROTEIN 2-RELATED"/>
    <property type="match status" value="1"/>
</dbReference>
<evidence type="ECO:0000256" key="2">
    <source>
        <dbReference type="ARBA" id="ARBA00022448"/>
    </source>
</evidence>
<evidence type="ECO:0000313" key="7">
    <source>
        <dbReference type="EMBL" id="KAL1535365.1"/>
    </source>
</evidence>
<dbReference type="EMBL" id="JBEAFC010000011">
    <property type="protein sequence ID" value="KAL1535365.1"/>
    <property type="molecule type" value="Genomic_DNA"/>
</dbReference>
<evidence type="ECO:0000313" key="8">
    <source>
        <dbReference type="Proteomes" id="UP001567538"/>
    </source>
</evidence>
<evidence type="ECO:0000256" key="4">
    <source>
        <dbReference type="RuleBase" id="RU000628"/>
    </source>
</evidence>
<dbReference type="InterPro" id="IPR036312">
    <property type="entry name" value="Bifun_inhib/LTP/seed_sf"/>
</dbReference>
<gene>
    <name evidence="7" type="ORF">AAHA92_28148</name>
</gene>
<evidence type="ECO:0000256" key="5">
    <source>
        <dbReference type="SAM" id="SignalP"/>
    </source>
</evidence>
<evidence type="ECO:0000256" key="3">
    <source>
        <dbReference type="ARBA" id="ARBA00023121"/>
    </source>
</evidence>